<feature type="transmembrane region" description="Helical" evidence="9">
    <location>
        <begin position="53"/>
        <end position="75"/>
    </location>
</feature>
<feature type="transmembrane region" description="Helical" evidence="9">
    <location>
        <begin position="188"/>
        <end position="205"/>
    </location>
</feature>
<evidence type="ECO:0000256" key="4">
    <source>
        <dbReference type="ARBA" id="ARBA00022692"/>
    </source>
</evidence>
<evidence type="ECO:0000256" key="6">
    <source>
        <dbReference type="ARBA" id="ARBA00023136"/>
    </source>
</evidence>
<dbReference type="Pfam" id="PF00146">
    <property type="entry name" value="NADHdh"/>
    <property type="match status" value="1"/>
</dbReference>
<keyword evidence="4 7" id="KW-0812">Transmembrane</keyword>
<evidence type="ECO:0000256" key="2">
    <source>
        <dbReference type="ARBA" id="ARBA00010535"/>
    </source>
</evidence>
<evidence type="ECO:0000256" key="3">
    <source>
        <dbReference type="ARBA" id="ARBA00021009"/>
    </source>
</evidence>
<keyword evidence="8 10" id="KW-0496">Mitochondrion</keyword>
<keyword evidence="8" id="KW-0830">Ubiquinone</keyword>
<dbReference type="InterPro" id="IPR018086">
    <property type="entry name" value="NADH_UbQ_OxRdtase_su1_CS"/>
</dbReference>
<dbReference type="RefSeq" id="YP_003433816.1">
    <property type="nucleotide sequence ID" value="NC_013814.1"/>
</dbReference>
<comment type="subcellular location">
    <subcellularLocation>
        <location evidence="1">Membrane</location>
        <topology evidence="1">Multi-pass membrane protein</topology>
    </subcellularLocation>
    <subcellularLocation>
        <location evidence="7">Mitochondrion inner membrane</location>
        <topology evidence="7">Multi-pass membrane protein</topology>
    </subcellularLocation>
</comment>
<keyword evidence="5 9" id="KW-1133">Transmembrane helix</keyword>
<keyword evidence="7" id="KW-0520">NAD</keyword>
<keyword evidence="6 9" id="KW-0472">Membrane</keyword>
<dbReference type="InterPro" id="IPR001694">
    <property type="entry name" value="NADH_UbQ_OxRdtase_su1/FPO"/>
</dbReference>
<feature type="transmembrane region" description="Helical" evidence="9">
    <location>
        <begin position="217"/>
        <end position="241"/>
    </location>
</feature>
<evidence type="ECO:0000256" key="7">
    <source>
        <dbReference type="RuleBase" id="RU000471"/>
    </source>
</evidence>
<evidence type="ECO:0000256" key="9">
    <source>
        <dbReference type="SAM" id="Phobius"/>
    </source>
</evidence>
<feature type="transmembrane region" description="Helical" evidence="9">
    <location>
        <begin position="82"/>
        <end position="102"/>
    </location>
</feature>
<reference evidence="10" key="2">
    <citation type="submission" date="2010-02" db="EMBL/GenBank/DDBJ databases">
        <title>CMarZ DNA Barcode.</title>
        <authorList>
            <person name="Machida R.J."/>
            <person name="Nishida S."/>
        </authorList>
    </citation>
    <scope>NUCLEOTIDE SEQUENCE</scope>
</reference>
<geneLocation type="mitochondrion" evidence="10"/>
<dbReference type="GO" id="GO:0009060">
    <property type="term" value="P:aerobic respiration"/>
    <property type="evidence" value="ECO:0007669"/>
    <property type="project" value="TreeGrafter"/>
</dbReference>
<dbReference type="EMBL" id="AP011547">
    <property type="protein sequence ID" value="BAI68182.1"/>
    <property type="molecule type" value="Genomic_DNA"/>
</dbReference>
<feature type="transmembrane region" description="Helical" evidence="9">
    <location>
        <begin position="253"/>
        <end position="276"/>
    </location>
</feature>
<evidence type="ECO:0000256" key="1">
    <source>
        <dbReference type="ARBA" id="ARBA00004141"/>
    </source>
</evidence>
<comment type="catalytic activity">
    <reaction evidence="8">
        <text>a ubiquinone + NADH + 5 H(+)(in) = a ubiquinol + NAD(+) + 4 H(+)(out)</text>
        <dbReference type="Rhea" id="RHEA:29091"/>
        <dbReference type="Rhea" id="RHEA-COMP:9565"/>
        <dbReference type="Rhea" id="RHEA-COMP:9566"/>
        <dbReference type="ChEBI" id="CHEBI:15378"/>
        <dbReference type="ChEBI" id="CHEBI:16389"/>
        <dbReference type="ChEBI" id="CHEBI:17976"/>
        <dbReference type="ChEBI" id="CHEBI:57540"/>
        <dbReference type="ChEBI" id="CHEBI:57945"/>
        <dbReference type="EC" id="7.1.1.2"/>
    </reaction>
</comment>
<dbReference type="GO" id="GO:0008137">
    <property type="term" value="F:NADH dehydrogenase (ubiquinone) activity"/>
    <property type="evidence" value="ECO:0007669"/>
    <property type="project" value="UniProtKB-EC"/>
</dbReference>
<proteinExistence type="inferred from homology"/>
<dbReference type="EC" id="7.1.1.2" evidence="8"/>
<sequence>MSVAFFTLMERKVLGYIHLRKGPNKPGIFLVPFADAVKLFLKELSSPSLSNNFSFVGIVIMLIPMALWVTYPLLASLSFHKLMLIFVLAVSSFGVYGTLAAGWTSNSKYSLLGAIRAAAQTISYEVSMSIVMLSVMLFVLYDPSQQSQIPMILFLFPLFLVFSVSLLAETNRSPFDLAEGESELVSGFNTEFSSVLFVMIFLAEYSSIMFMSLLVSALFLMTSFSGLVLFSLFMSFFFIWSRGSLPRFRYDQLMYLAWKSFLPMSLIILLLITTMFS</sequence>
<feature type="transmembrane region" description="Helical" evidence="9">
    <location>
        <begin position="148"/>
        <end position="168"/>
    </location>
</feature>
<dbReference type="GO" id="GO:0003954">
    <property type="term" value="F:NADH dehydrogenase activity"/>
    <property type="evidence" value="ECO:0007669"/>
    <property type="project" value="TreeGrafter"/>
</dbReference>
<dbReference type="GeneID" id="8774292"/>
<feature type="transmembrane region" description="Helical" evidence="9">
    <location>
        <begin position="122"/>
        <end position="141"/>
    </location>
</feature>
<evidence type="ECO:0000256" key="5">
    <source>
        <dbReference type="ARBA" id="ARBA00022989"/>
    </source>
</evidence>
<dbReference type="CTD" id="4535"/>
<organism evidence="10">
    <name type="scientific">Flaccisagitta enflata</name>
    <dbReference type="NCBI Taxonomy" id="366393"/>
    <lineage>
        <taxon>Eukaryota</taxon>
        <taxon>Metazoa</taxon>
        <taxon>Spiralia</taxon>
        <taxon>Gnathifera</taxon>
        <taxon>Chaetognatha</taxon>
        <taxon>Sagittoidea</taxon>
        <taxon>Aphragmophora</taxon>
        <taxon>Ctenodontina</taxon>
        <taxon>Sagittidae</taxon>
        <taxon>Flaccisagitta</taxon>
    </lineage>
</organism>
<evidence type="ECO:0000313" key="10">
    <source>
        <dbReference type="EMBL" id="BAI68182.1"/>
    </source>
</evidence>
<reference evidence="10" key="1">
    <citation type="journal article" date="2010" name="Comp. Biochem. Physiol. Part D Genomics Proteomics">
        <title>Complete mitochondrial genome sequences of the three pelagic chaetognaths Sagitta nagae, Sagitta decipiens and Sagitta enflata.</title>
        <authorList>
            <person name="Miyamoto H."/>
            <person name="Machida R.J."/>
            <person name="Nishida S."/>
        </authorList>
    </citation>
    <scope>NUCLEOTIDE SEQUENCE</scope>
</reference>
<accession>D3DKN3</accession>
<protein>
    <recommendedName>
        <fullName evidence="3 8">NADH-ubiquinone oxidoreductase chain 1</fullName>
        <ecNumber evidence="8">7.1.1.2</ecNumber>
    </recommendedName>
</protein>
<dbReference type="PANTHER" id="PTHR11432">
    <property type="entry name" value="NADH DEHYDROGENASE SUBUNIT 1"/>
    <property type="match status" value="1"/>
</dbReference>
<dbReference type="AlphaFoldDB" id="D3DKN3"/>
<name>D3DKN3_9BILA</name>
<dbReference type="PANTHER" id="PTHR11432:SF3">
    <property type="entry name" value="NADH-UBIQUINONE OXIDOREDUCTASE CHAIN 1"/>
    <property type="match status" value="1"/>
</dbReference>
<gene>
    <name evidence="10" type="primary">ND1</name>
</gene>
<comment type="similarity">
    <text evidence="2 7">Belongs to the complex I subunit 1 family.</text>
</comment>
<evidence type="ECO:0000256" key="8">
    <source>
        <dbReference type="RuleBase" id="RU000473"/>
    </source>
</evidence>
<dbReference type="GO" id="GO:0005743">
    <property type="term" value="C:mitochondrial inner membrane"/>
    <property type="evidence" value="ECO:0007669"/>
    <property type="project" value="UniProtKB-SubCell"/>
</dbReference>
<dbReference type="PROSITE" id="PS00668">
    <property type="entry name" value="COMPLEX1_ND1_2"/>
    <property type="match status" value="1"/>
</dbReference>